<evidence type="ECO:0000256" key="14">
    <source>
        <dbReference type="RuleBase" id="RU366074"/>
    </source>
</evidence>
<evidence type="ECO:0000256" key="4">
    <source>
        <dbReference type="ARBA" id="ARBA00011881"/>
    </source>
</evidence>
<keyword evidence="7 13" id="KW-0521">NADP</keyword>
<dbReference type="NCBIfam" id="NF005559">
    <property type="entry name" value="PRK07231.1"/>
    <property type="match status" value="1"/>
</dbReference>
<dbReference type="InterPro" id="IPR002347">
    <property type="entry name" value="SDR_fam"/>
</dbReference>
<dbReference type="SMART" id="SM00822">
    <property type="entry name" value="PKS_KR"/>
    <property type="match status" value="1"/>
</dbReference>
<keyword evidence="9 14" id="KW-0443">Lipid metabolism</keyword>
<dbReference type="NCBIfam" id="NF004197">
    <property type="entry name" value="PRK05653.1-1"/>
    <property type="match status" value="1"/>
</dbReference>
<dbReference type="RefSeq" id="WP_021756625.1">
    <property type="nucleotide sequence ID" value="NZ_LFRH01000003.1"/>
</dbReference>
<proteinExistence type="inferred from homology"/>
<dbReference type="InterPro" id="IPR036291">
    <property type="entry name" value="NAD(P)-bd_dom_sf"/>
</dbReference>
<comment type="similarity">
    <text evidence="3 14">Belongs to the short-chain dehydrogenases/reductases (SDR) family.</text>
</comment>
<dbReference type="GO" id="GO:0048038">
    <property type="term" value="F:quinone binding"/>
    <property type="evidence" value="ECO:0007669"/>
    <property type="project" value="TreeGrafter"/>
</dbReference>
<feature type="binding site" evidence="13">
    <location>
        <begin position="155"/>
        <end position="159"/>
    </location>
    <ligand>
        <name>NADP(+)</name>
        <dbReference type="ChEBI" id="CHEBI:58349"/>
    </ligand>
</feature>
<keyword evidence="5 14" id="KW-0444">Lipid biosynthesis</keyword>
<name>A0AA40PPY5_9CHLA</name>
<reference evidence="16 17" key="1">
    <citation type="submission" date="2015-06" db="EMBL/GenBank/DDBJ databases">
        <title>More than comparative genomics: Whole genome sequencing reveals elusive C. pecorum plasmid and re-evaluates genetic differences and phylogenetic relationships between C. pecorum from pig, cattle, sheep and koala hosts.</title>
        <authorList>
            <person name="Jelocnik M."/>
            <person name="Bachmann N.L."/>
            <person name="Kaltenboeck B."/>
            <person name="Waugh C."/>
            <person name="Woolford L."/>
            <person name="Speight N."/>
            <person name="Gillett A."/>
            <person name="Higgins D."/>
            <person name="Flanagan C."/>
            <person name="Myers G."/>
            <person name="Timms P."/>
            <person name="Polkinghorne A."/>
        </authorList>
    </citation>
    <scope>NUCLEOTIDE SEQUENCE [LARGE SCALE GENOMIC DNA]</scope>
    <source>
        <strain evidence="16 17">L1</strain>
    </source>
</reference>
<organism evidence="16 17">
    <name type="scientific">Chlamydia pecorum</name>
    <dbReference type="NCBI Taxonomy" id="85991"/>
    <lineage>
        <taxon>Bacteria</taxon>
        <taxon>Pseudomonadati</taxon>
        <taxon>Chlamydiota</taxon>
        <taxon>Chlamydiia</taxon>
        <taxon>Chlamydiales</taxon>
        <taxon>Chlamydiaceae</taxon>
        <taxon>Chlamydia/Chlamydophila group</taxon>
        <taxon>Chlamydia</taxon>
    </lineage>
</organism>
<evidence type="ECO:0000313" key="17">
    <source>
        <dbReference type="Proteomes" id="UP000054301"/>
    </source>
</evidence>
<comment type="caution">
    <text evidence="16">The sequence shown here is derived from an EMBL/GenBank/DDBJ whole genome shotgun (WGS) entry which is preliminary data.</text>
</comment>
<comment type="function">
    <text evidence="1 14">Catalyzes the NADPH-dependent reduction of beta-ketoacyl-ACP substrates to beta-hydroxyacyl-ACP products, the first reductive step in the elongation cycle of fatty acid biosynthesis.</text>
</comment>
<evidence type="ECO:0000256" key="11">
    <source>
        <dbReference type="ARBA" id="ARBA00048508"/>
    </source>
</evidence>
<feature type="domain" description="Ketoreductase" evidence="15">
    <location>
        <begin position="8"/>
        <end position="186"/>
    </location>
</feature>
<dbReference type="FunFam" id="3.40.50.720:FF:000115">
    <property type="entry name" value="3-oxoacyl-[acyl-carrier-protein] reductase FabG"/>
    <property type="match status" value="1"/>
</dbReference>
<evidence type="ECO:0000313" key="16">
    <source>
        <dbReference type="EMBL" id="KTF28702.1"/>
    </source>
</evidence>
<dbReference type="PRINTS" id="PR00080">
    <property type="entry name" value="SDRFAMILY"/>
</dbReference>
<dbReference type="InterPro" id="IPR011284">
    <property type="entry name" value="3oxo_ACP_reduc"/>
</dbReference>
<feature type="active site" description="Proton acceptor" evidence="12">
    <location>
        <position position="155"/>
    </location>
</feature>
<keyword evidence="6 14" id="KW-0276">Fatty acid metabolism</keyword>
<dbReference type="CDD" id="cd05333">
    <property type="entry name" value="BKR_SDR_c"/>
    <property type="match status" value="1"/>
</dbReference>
<dbReference type="PANTHER" id="PTHR42760">
    <property type="entry name" value="SHORT-CHAIN DEHYDROGENASES/REDUCTASES FAMILY MEMBER"/>
    <property type="match status" value="1"/>
</dbReference>
<gene>
    <name evidence="16" type="primary">fabG</name>
    <name evidence="16" type="ORF">cpL1_0737</name>
</gene>
<dbReference type="InterPro" id="IPR020904">
    <property type="entry name" value="Sc_DH/Rdtase_CS"/>
</dbReference>
<feature type="binding site" evidence="13">
    <location>
        <position position="188"/>
    </location>
    <ligand>
        <name>NADP(+)</name>
        <dbReference type="ChEBI" id="CHEBI:58349"/>
    </ligand>
</feature>
<dbReference type="NCBIfam" id="TIGR01830">
    <property type="entry name" value="3oxo_ACP_reduc"/>
    <property type="match status" value="1"/>
</dbReference>
<dbReference type="PROSITE" id="PS00061">
    <property type="entry name" value="ADH_SHORT"/>
    <property type="match status" value="1"/>
</dbReference>
<evidence type="ECO:0000256" key="2">
    <source>
        <dbReference type="ARBA" id="ARBA00005194"/>
    </source>
</evidence>
<feature type="binding site" evidence="13">
    <location>
        <begin position="14"/>
        <end position="17"/>
    </location>
    <ligand>
        <name>NADP(+)</name>
        <dbReference type="ChEBI" id="CHEBI:58349"/>
    </ligand>
</feature>
<dbReference type="GO" id="GO:0006633">
    <property type="term" value="P:fatty acid biosynthetic process"/>
    <property type="evidence" value="ECO:0007669"/>
    <property type="project" value="UniProtKB-KW"/>
</dbReference>
<dbReference type="AlphaFoldDB" id="A0AA40PPY5"/>
<evidence type="ECO:0000259" key="15">
    <source>
        <dbReference type="SMART" id="SM00822"/>
    </source>
</evidence>
<accession>A0AA40PPY5</accession>
<dbReference type="Proteomes" id="UP000054301">
    <property type="component" value="Unassembled WGS sequence"/>
</dbReference>
<dbReference type="PRINTS" id="PR00081">
    <property type="entry name" value="GDHRDH"/>
</dbReference>
<evidence type="ECO:0000256" key="8">
    <source>
        <dbReference type="ARBA" id="ARBA00023002"/>
    </source>
</evidence>
<evidence type="ECO:0000256" key="6">
    <source>
        <dbReference type="ARBA" id="ARBA00022832"/>
    </source>
</evidence>
<evidence type="ECO:0000256" key="9">
    <source>
        <dbReference type="ARBA" id="ARBA00023098"/>
    </source>
</evidence>
<dbReference type="InterPro" id="IPR057326">
    <property type="entry name" value="KR_dom"/>
</dbReference>
<evidence type="ECO:0000256" key="10">
    <source>
        <dbReference type="ARBA" id="ARBA00023160"/>
    </source>
</evidence>
<comment type="pathway">
    <text evidence="2 14">Lipid metabolism; fatty acid biosynthesis.</text>
</comment>
<keyword evidence="8 14" id="KW-0560">Oxidoreductase</keyword>
<evidence type="ECO:0000256" key="1">
    <source>
        <dbReference type="ARBA" id="ARBA00002607"/>
    </source>
</evidence>
<evidence type="ECO:0000256" key="13">
    <source>
        <dbReference type="PIRSR" id="PIRSR611284-2"/>
    </source>
</evidence>
<dbReference type="GO" id="GO:0051287">
    <property type="term" value="F:NAD binding"/>
    <property type="evidence" value="ECO:0007669"/>
    <property type="project" value="UniProtKB-UniRule"/>
</dbReference>
<dbReference type="GO" id="GO:0004316">
    <property type="term" value="F:3-oxoacyl-[acyl-carrier-protein] reductase (NADPH) activity"/>
    <property type="evidence" value="ECO:0007669"/>
    <property type="project" value="UniProtKB-UniRule"/>
</dbReference>
<protein>
    <recommendedName>
        <fullName evidence="14">3-oxoacyl-[acyl-carrier-protein] reductase</fullName>
        <ecNumber evidence="14">1.1.1.100</ecNumber>
    </recommendedName>
</protein>
<evidence type="ECO:0000256" key="5">
    <source>
        <dbReference type="ARBA" id="ARBA00022516"/>
    </source>
</evidence>
<dbReference type="EMBL" id="LFRH01000003">
    <property type="protein sequence ID" value="KTF28702.1"/>
    <property type="molecule type" value="Genomic_DNA"/>
</dbReference>
<dbReference type="EC" id="1.1.1.100" evidence="14"/>
<dbReference type="SUPFAM" id="SSF51735">
    <property type="entry name" value="NAD(P)-binding Rossmann-fold domains"/>
    <property type="match status" value="1"/>
</dbReference>
<comment type="catalytic activity">
    <reaction evidence="11 14">
        <text>a (3R)-hydroxyacyl-[ACP] + NADP(+) = a 3-oxoacyl-[ACP] + NADPH + H(+)</text>
        <dbReference type="Rhea" id="RHEA:17397"/>
        <dbReference type="Rhea" id="RHEA-COMP:9916"/>
        <dbReference type="Rhea" id="RHEA-COMP:9945"/>
        <dbReference type="ChEBI" id="CHEBI:15378"/>
        <dbReference type="ChEBI" id="CHEBI:57783"/>
        <dbReference type="ChEBI" id="CHEBI:58349"/>
        <dbReference type="ChEBI" id="CHEBI:78776"/>
        <dbReference type="ChEBI" id="CHEBI:78827"/>
        <dbReference type="EC" id="1.1.1.100"/>
    </reaction>
</comment>
<comment type="subunit">
    <text evidence="4 14">Homotetramer.</text>
</comment>
<evidence type="ECO:0000256" key="12">
    <source>
        <dbReference type="PIRSR" id="PIRSR611284-1"/>
    </source>
</evidence>
<dbReference type="PANTHER" id="PTHR42760:SF133">
    <property type="entry name" value="3-OXOACYL-[ACYL-CARRIER-PROTEIN] REDUCTASE"/>
    <property type="match status" value="1"/>
</dbReference>
<dbReference type="Pfam" id="PF13561">
    <property type="entry name" value="adh_short_C2"/>
    <property type="match status" value="1"/>
</dbReference>
<keyword evidence="10 14" id="KW-0275">Fatty acid biosynthesis</keyword>
<feature type="binding site" evidence="13">
    <location>
        <position position="90"/>
    </location>
    <ligand>
        <name>NADP(+)</name>
        <dbReference type="ChEBI" id="CHEBI:58349"/>
    </ligand>
</feature>
<evidence type="ECO:0000256" key="7">
    <source>
        <dbReference type="ARBA" id="ARBA00022857"/>
    </source>
</evidence>
<dbReference type="NCBIfam" id="NF009466">
    <property type="entry name" value="PRK12826.1-2"/>
    <property type="match status" value="1"/>
</dbReference>
<sequence length="247" mass="26607">MDMMVAGKKVIVTGGSRGIGLGIAEIFVKEGAEVEIWGVSQERGEAAVETLKEWGSVSFSCIDVGNFETVKSGVQSFLERHQRIDVLVNNAGITRDNLLMRMSEEDWHAVIRTNLDSLYYTCSSVIRPMIKARSGAIINVSSIVAKMGNPGQANYAAAKAGMIAFSKSLAKEVAGRNIRVNCIAPGFIDTDMTNVLSDALKAEWMKMVPMGRAGTPEDIARMALFLASPLSSYITAQVFAVDGGVTY</sequence>
<evidence type="ECO:0000256" key="3">
    <source>
        <dbReference type="ARBA" id="ARBA00006484"/>
    </source>
</evidence>
<dbReference type="Gene3D" id="3.40.50.720">
    <property type="entry name" value="NAD(P)-binding Rossmann-like Domain"/>
    <property type="match status" value="1"/>
</dbReference>